<dbReference type="SUPFAM" id="SSF88723">
    <property type="entry name" value="PIN domain-like"/>
    <property type="match status" value="1"/>
</dbReference>
<evidence type="ECO:0000313" key="3">
    <source>
        <dbReference type="Proteomes" id="UP000033632"/>
    </source>
</evidence>
<dbReference type="CDD" id="cd18692">
    <property type="entry name" value="PIN_VapC-like"/>
    <property type="match status" value="1"/>
</dbReference>
<dbReference type="AlphaFoldDB" id="A0A0F5FW57"/>
<name>A0A0F5FW57_9HYPH</name>
<dbReference type="Proteomes" id="UP000033632">
    <property type="component" value="Unassembled WGS sequence"/>
</dbReference>
<keyword evidence="3" id="KW-1185">Reference proteome</keyword>
<comment type="caution">
    <text evidence="2">The sequence shown here is derived from an EMBL/GenBank/DDBJ whole genome shotgun (WGS) entry which is preliminary data.</text>
</comment>
<sequence>MTAPFLDSNVLVYTISKDSRAERAYDLLRNGYVLGVQTLNEFANVARRKFELTWPEVSEASARLAVHASSIMPTEIEDHRRSFQIAERHRLSIYDSLMLAIALRADCTTFYSEDLHHGLVVEDRLTVLNPSAELSPYFNSHSCSAALWNFHVRCGPAITLR</sequence>
<evidence type="ECO:0000259" key="1">
    <source>
        <dbReference type="Pfam" id="PF01850"/>
    </source>
</evidence>
<dbReference type="EMBL" id="JZEX01000051">
    <property type="protein sequence ID" value="KKB13048.1"/>
    <property type="molecule type" value="Genomic_DNA"/>
</dbReference>
<dbReference type="InterPro" id="IPR002716">
    <property type="entry name" value="PIN_dom"/>
</dbReference>
<dbReference type="Pfam" id="PF01850">
    <property type="entry name" value="PIN"/>
    <property type="match status" value="1"/>
</dbReference>
<dbReference type="RefSeq" id="WP_046107291.1">
    <property type="nucleotide sequence ID" value="NZ_JZEX01000051.1"/>
</dbReference>
<gene>
    <name evidence="2" type="ORF">VE25_03905</name>
</gene>
<accession>A0A0F5FW57</accession>
<dbReference type="Gene3D" id="3.40.50.1010">
    <property type="entry name" value="5'-nuclease"/>
    <property type="match status" value="1"/>
</dbReference>
<organism evidence="2 3">
    <name type="scientific">Devosia geojensis</name>
    <dbReference type="NCBI Taxonomy" id="443610"/>
    <lineage>
        <taxon>Bacteria</taxon>
        <taxon>Pseudomonadati</taxon>
        <taxon>Pseudomonadota</taxon>
        <taxon>Alphaproteobacteria</taxon>
        <taxon>Hyphomicrobiales</taxon>
        <taxon>Devosiaceae</taxon>
        <taxon>Devosia</taxon>
    </lineage>
</organism>
<proteinExistence type="predicted"/>
<reference evidence="2 3" key="1">
    <citation type="submission" date="2015-03" db="EMBL/GenBank/DDBJ databases">
        <authorList>
            <person name="Hassan Y.I."/>
            <person name="Lepp D."/>
            <person name="Li X.-Z."/>
            <person name="Zhou T."/>
        </authorList>
    </citation>
    <scope>NUCLEOTIDE SEQUENCE [LARGE SCALE GENOMIC DNA]</scope>
    <source>
        <strain evidence="2 3">BD-c194</strain>
    </source>
</reference>
<protein>
    <recommendedName>
        <fullName evidence="1">PIN domain-containing protein</fullName>
    </recommendedName>
</protein>
<evidence type="ECO:0000313" key="2">
    <source>
        <dbReference type="EMBL" id="KKB13048.1"/>
    </source>
</evidence>
<dbReference type="STRING" id="443610.VE25_03905"/>
<dbReference type="OrthoDB" id="163436at2"/>
<dbReference type="InterPro" id="IPR029060">
    <property type="entry name" value="PIN-like_dom_sf"/>
</dbReference>
<feature type="domain" description="PIN" evidence="1">
    <location>
        <begin position="5"/>
        <end position="114"/>
    </location>
</feature>